<name>A0AA42B8N2_9GAMM</name>
<dbReference type="EMBL" id="JAMQGP010000008">
    <property type="protein sequence ID" value="MCM2681067.1"/>
    <property type="molecule type" value="Genomic_DNA"/>
</dbReference>
<dbReference type="GO" id="GO:0004497">
    <property type="term" value="F:monooxygenase activity"/>
    <property type="evidence" value="ECO:0007669"/>
    <property type="project" value="UniProtKB-KW"/>
</dbReference>
<dbReference type="PANTHER" id="PTHR33336">
    <property type="entry name" value="QUINOL MONOOXYGENASE YGIN-RELATED"/>
    <property type="match status" value="1"/>
</dbReference>
<dbReference type="SUPFAM" id="SSF54909">
    <property type="entry name" value="Dimeric alpha+beta barrel"/>
    <property type="match status" value="1"/>
</dbReference>
<keyword evidence="2" id="KW-0560">Oxidoreductase</keyword>
<organism evidence="2 3">
    <name type="scientific">Echinimonas agarilytica</name>
    <dbReference type="NCBI Taxonomy" id="1215918"/>
    <lineage>
        <taxon>Bacteria</taxon>
        <taxon>Pseudomonadati</taxon>
        <taxon>Pseudomonadota</taxon>
        <taxon>Gammaproteobacteria</taxon>
        <taxon>Alteromonadales</taxon>
        <taxon>Echinimonadaceae</taxon>
        <taxon>Echinimonas</taxon>
    </lineage>
</organism>
<dbReference type="PROSITE" id="PS51725">
    <property type="entry name" value="ABM"/>
    <property type="match status" value="1"/>
</dbReference>
<dbReference type="Proteomes" id="UP001165393">
    <property type="component" value="Unassembled WGS sequence"/>
</dbReference>
<dbReference type="Gene3D" id="3.30.70.100">
    <property type="match status" value="1"/>
</dbReference>
<reference evidence="2 3" key="1">
    <citation type="journal article" date="2013" name="Antonie Van Leeuwenhoek">
        <title>Echinimonas agarilytica gen. nov., sp. nov., a new gammaproteobacterium isolated from the sea urchin Strongylocentrotus intermedius.</title>
        <authorList>
            <person name="Nedashkovskaya O.I."/>
            <person name="Stenkova A.M."/>
            <person name="Zhukova N.V."/>
            <person name="Van Trappen S."/>
            <person name="Lee J.S."/>
            <person name="Kim S.B."/>
        </authorList>
    </citation>
    <scope>NUCLEOTIDE SEQUENCE [LARGE SCALE GENOMIC DNA]</scope>
    <source>
        <strain evidence="2 3">KMM 6351</strain>
    </source>
</reference>
<comment type="caution">
    <text evidence="2">The sequence shown here is derived from an EMBL/GenBank/DDBJ whole genome shotgun (WGS) entry which is preliminary data.</text>
</comment>
<dbReference type="Pfam" id="PF03992">
    <property type="entry name" value="ABM"/>
    <property type="match status" value="1"/>
</dbReference>
<accession>A0AA42B8N2</accession>
<dbReference type="GO" id="GO:0005829">
    <property type="term" value="C:cytosol"/>
    <property type="evidence" value="ECO:0007669"/>
    <property type="project" value="TreeGrafter"/>
</dbReference>
<dbReference type="InterPro" id="IPR011008">
    <property type="entry name" value="Dimeric_a/b-barrel"/>
</dbReference>
<feature type="domain" description="ABM" evidence="1">
    <location>
        <begin position="5"/>
        <end position="104"/>
    </location>
</feature>
<protein>
    <submittedName>
        <fullName evidence="2">Antibiotic biosynthesis monooxygenase</fullName>
    </submittedName>
</protein>
<keyword evidence="3" id="KW-1185">Reference proteome</keyword>
<gene>
    <name evidence="2" type="ORF">NAF29_15535</name>
</gene>
<dbReference type="InterPro" id="IPR007138">
    <property type="entry name" value="ABM_dom"/>
</dbReference>
<evidence type="ECO:0000259" key="1">
    <source>
        <dbReference type="PROSITE" id="PS51725"/>
    </source>
</evidence>
<evidence type="ECO:0000313" key="2">
    <source>
        <dbReference type="EMBL" id="MCM2681067.1"/>
    </source>
</evidence>
<keyword evidence="2" id="KW-0503">Monooxygenase</keyword>
<dbReference type="PANTHER" id="PTHR33336:SF3">
    <property type="entry name" value="ABM DOMAIN-CONTAINING PROTEIN"/>
    <property type="match status" value="1"/>
</dbReference>
<dbReference type="RefSeq" id="WP_251262540.1">
    <property type="nucleotide sequence ID" value="NZ_JAMQGP010000008.1"/>
</dbReference>
<proteinExistence type="predicted"/>
<dbReference type="AlphaFoldDB" id="A0AA42B8N2"/>
<dbReference type="InterPro" id="IPR050744">
    <property type="entry name" value="AI-2_Isomerase_LsrG"/>
</dbReference>
<evidence type="ECO:0000313" key="3">
    <source>
        <dbReference type="Proteomes" id="UP001165393"/>
    </source>
</evidence>
<sequence>MSKKVYCLAQFRAKQGRHDELFQILQNLESDVLREDGCLQYIVTQQIKSDFATDESDFPIVFNEIWADIDAFEAHCQRSPVQAFFEQQCVAETGAAEQWHVSIYSDEPNGYEAPKLPMSSEV</sequence>